<dbReference type="AlphaFoldDB" id="X1RET7"/>
<accession>X1RET7</accession>
<feature type="non-terminal residue" evidence="1">
    <location>
        <position position="55"/>
    </location>
</feature>
<protein>
    <submittedName>
        <fullName evidence="1">Uncharacterized protein</fullName>
    </submittedName>
</protein>
<gene>
    <name evidence="1" type="ORF">S06H3_64530</name>
</gene>
<name>X1RET7_9ZZZZ</name>
<sequence length="55" mass="5967">MFGTTAAVHDGGIDIKTINSVLIDDEAITYKEISFNGVDYLNGCLRGIFDTTKVL</sequence>
<reference evidence="1" key="1">
    <citation type="journal article" date="2014" name="Front. Microbiol.">
        <title>High frequency of phylogenetically diverse reductive dehalogenase-homologous genes in deep subseafloor sedimentary metagenomes.</title>
        <authorList>
            <person name="Kawai M."/>
            <person name="Futagami T."/>
            <person name="Toyoda A."/>
            <person name="Takaki Y."/>
            <person name="Nishi S."/>
            <person name="Hori S."/>
            <person name="Arai W."/>
            <person name="Tsubouchi T."/>
            <person name="Morono Y."/>
            <person name="Uchiyama I."/>
            <person name="Ito T."/>
            <person name="Fujiyama A."/>
            <person name="Inagaki F."/>
            <person name="Takami H."/>
        </authorList>
    </citation>
    <scope>NUCLEOTIDE SEQUENCE</scope>
    <source>
        <strain evidence="1">Expedition CK06-06</strain>
    </source>
</reference>
<dbReference type="EMBL" id="BARV01043130">
    <property type="protein sequence ID" value="GAI54099.1"/>
    <property type="molecule type" value="Genomic_DNA"/>
</dbReference>
<evidence type="ECO:0000313" key="1">
    <source>
        <dbReference type="EMBL" id="GAI54099.1"/>
    </source>
</evidence>
<organism evidence="1">
    <name type="scientific">marine sediment metagenome</name>
    <dbReference type="NCBI Taxonomy" id="412755"/>
    <lineage>
        <taxon>unclassified sequences</taxon>
        <taxon>metagenomes</taxon>
        <taxon>ecological metagenomes</taxon>
    </lineage>
</organism>
<proteinExistence type="predicted"/>
<comment type="caution">
    <text evidence="1">The sequence shown here is derived from an EMBL/GenBank/DDBJ whole genome shotgun (WGS) entry which is preliminary data.</text>
</comment>